<dbReference type="InterPro" id="IPR026960">
    <property type="entry name" value="RVT-Znf"/>
</dbReference>
<keyword evidence="3" id="KW-1185">Reference proteome</keyword>
<name>A0ABU6UMH8_9FABA</name>
<feature type="domain" description="Reverse transcriptase zinc-binding" evidence="1">
    <location>
        <begin position="34"/>
        <end position="92"/>
    </location>
</feature>
<feature type="non-terminal residue" evidence="2">
    <location>
        <position position="1"/>
    </location>
</feature>
<dbReference type="Pfam" id="PF13966">
    <property type="entry name" value="zf-RVT"/>
    <property type="match status" value="1"/>
</dbReference>
<organism evidence="2 3">
    <name type="scientific">Stylosanthes scabra</name>
    <dbReference type="NCBI Taxonomy" id="79078"/>
    <lineage>
        <taxon>Eukaryota</taxon>
        <taxon>Viridiplantae</taxon>
        <taxon>Streptophyta</taxon>
        <taxon>Embryophyta</taxon>
        <taxon>Tracheophyta</taxon>
        <taxon>Spermatophyta</taxon>
        <taxon>Magnoliopsida</taxon>
        <taxon>eudicotyledons</taxon>
        <taxon>Gunneridae</taxon>
        <taxon>Pentapetalae</taxon>
        <taxon>rosids</taxon>
        <taxon>fabids</taxon>
        <taxon>Fabales</taxon>
        <taxon>Fabaceae</taxon>
        <taxon>Papilionoideae</taxon>
        <taxon>50 kb inversion clade</taxon>
        <taxon>dalbergioids sensu lato</taxon>
        <taxon>Dalbergieae</taxon>
        <taxon>Pterocarpus clade</taxon>
        <taxon>Stylosanthes</taxon>
    </lineage>
</organism>
<evidence type="ECO:0000313" key="2">
    <source>
        <dbReference type="EMBL" id="MED6161877.1"/>
    </source>
</evidence>
<accession>A0ABU6UMH8</accession>
<gene>
    <name evidence="2" type="ORF">PIB30_064885</name>
</gene>
<protein>
    <recommendedName>
        <fullName evidence="1">Reverse transcriptase zinc-binding domain-containing protein</fullName>
    </recommendedName>
</protein>
<comment type="caution">
    <text evidence="2">The sequence shown here is derived from an EMBL/GenBank/DDBJ whole genome shotgun (WGS) entry which is preliminary data.</text>
</comment>
<proteinExistence type="predicted"/>
<dbReference type="EMBL" id="JASCZI010121468">
    <property type="protein sequence ID" value="MED6161877.1"/>
    <property type="molecule type" value="Genomic_DNA"/>
</dbReference>
<reference evidence="2 3" key="1">
    <citation type="journal article" date="2023" name="Plants (Basel)">
        <title>Bridging the Gap: Combining Genomics and Transcriptomics Approaches to Understand Stylosanthes scabra, an Orphan Legume from the Brazilian Caatinga.</title>
        <authorList>
            <person name="Ferreira-Neto J.R.C."/>
            <person name="da Silva M.D."/>
            <person name="Binneck E."/>
            <person name="de Melo N.F."/>
            <person name="da Silva R.H."/>
            <person name="de Melo A.L.T.M."/>
            <person name="Pandolfi V."/>
            <person name="Bustamante F.O."/>
            <person name="Brasileiro-Vidal A.C."/>
            <person name="Benko-Iseppon A.M."/>
        </authorList>
    </citation>
    <scope>NUCLEOTIDE SEQUENCE [LARGE SCALE GENOMIC DNA]</scope>
    <source>
        <tissue evidence="2">Leaves</tissue>
    </source>
</reference>
<sequence length="199" mass="21637">VSDGAAWIWSSDGQYSTKSFMAAATGLKLGPPTMNHVFDNVWCGLVPPRVEMLAWMVILGGVNTRSVLVRKNIIQHGGDTCALCGAEPETAKKRLDGKGGNGLCCGLQWCGLYGGLGTLRFFRVDNGVFLVGGYLVNGDNGIVCWLGNRSESNTEGEVYLLGLVEAVQFFGRNQCKRRRTYGDILEKGLDGLVDREKRN</sequence>
<dbReference type="Proteomes" id="UP001341840">
    <property type="component" value="Unassembled WGS sequence"/>
</dbReference>
<evidence type="ECO:0000259" key="1">
    <source>
        <dbReference type="Pfam" id="PF13966"/>
    </source>
</evidence>
<evidence type="ECO:0000313" key="3">
    <source>
        <dbReference type="Proteomes" id="UP001341840"/>
    </source>
</evidence>